<keyword evidence="1 3" id="KW-0479">Metal-binding</keyword>
<dbReference type="PROSITE" id="PS50089">
    <property type="entry name" value="ZF_RING_2"/>
    <property type="match status" value="1"/>
</dbReference>
<gene>
    <name evidence="6" type="ORF">APLA_LOCUS1690</name>
</gene>
<keyword evidence="2" id="KW-0862">Zinc</keyword>
<keyword evidence="7" id="KW-1185">Reference proteome</keyword>
<sequence length="835" mass="95897">MNAKIGQPAGGENRVMGNYGYGKRNKRAERFVQFCLQNNLKIANTLFRKPRKLRWTWLSPDGYTRNEIDFIATNKPNIIENCSVINSVHHPSDHRMVRITINIERRHLPRKNFSTTARKQIDYEIYTAEINKFIEPDTITSVQNYYDIIEKTILQSAERTSIKFASSNYNIRRKVIITTEIIKLSKQRYYLKNKHNKTKDEKTQLSKLYRRINKQIKKNMRQYRANIIENHIGKSGAVKRAYKYLTNSKHVMNQLQNEKKSIVTSRDGIMQIATNFYQQLESDNMNSLDFAKAIGFVNKIIDNVRCGICDKLEGTRVRYQCGHIACDDCVTYAQDCQACSPPSLRSAIQPKFDKQLTQTVKSAVGLLNACHKFFDSNAFQRKRLSEQLRIEKELFPNCIQAPAKYENKRKSTLTTNENNSSTFFPGEEVRLQVDMAHTTNYVQQWLKKNESNLARKPFSDLNVNTSWANKPISKNIKQNETIFLGAGRKRSHRKVTDKMCARKESINSVYNKFDSIPKRAKNKNVSYSKNINPNILRKCNNDESGIFMEDEPIVICDSQETAIDKDTNAWLSVLKACQNEDLQSTSLVNLSSLHCTNDSNKQSDFNATEVKEISVSRVPFFKRSAIIETCKYCKNKLNSDKPMPVQNRIKPVKITIDGENFLTTISVFKNVKSDFKINTKNTVSVQTDLCDIVPTSKTNYDETNECINKSLALDKMLNEMNENDIMLSEDLLVDDKNIYDQTKDVSKGLVIEESDSDTDLEVSGPMSVKADVHRSCEESVYGLLNSVLTVKKHESKPRRRPRGHTPTSTDSSEKENYNPNRIKKGVNGKKKCTKK</sequence>
<dbReference type="AlphaFoldDB" id="A0A8S0YZG1"/>
<evidence type="ECO:0000256" key="4">
    <source>
        <dbReference type="SAM" id="MobiDB-lite"/>
    </source>
</evidence>
<feature type="region of interest" description="Disordered" evidence="4">
    <location>
        <begin position="791"/>
        <end position="835"/>
    </location>
</feature>
<dbReference type="OrthoDB" id="7346979at2759"/>
<comment type="caution">
    <text evidence="6">The sequence shown here is derived from an EMBL/GenBank/DDBJ whole genome shotgun (WGS) entry which is preliminary data.</text>
</comment>
<protein>
    <recommendedName>
        <fullName evidence="5">RING-type domain-containing protein</fullName>
    </recommendedName>
</protein>
<dbReference type="Proteomes" id="UP000494106">
    <property type="component" value="Unassembled WGS sequence"/>
</dbReference>
<evidence type="ECO:0000256" key="2">
    <source>
        <dbReference type="ARBA" id="ARBA00022833"/>
    </source>
</evidence>
<dbReference type="GO" id="GO:0008270">
    <property type="term" value="F:zinc ion binding"/>
    <property type="evidence" value="ECO:0007669"/>
    <property type="project" value="UniProtKB-KW"/>
</dbReference>
<keyword evidence="1 3" id="KW-0863">Zinc-finger</keyword>
<evidence type="ECO:0000256" key="1">
    <source>
        <dbReference type="ARBA" id="ARBA00022771"/>
    </source>
</evidence>
<feature type="compositionally biased region" description="Basic residues" evidence="4">
    <location>
        <begin position="821"/>
        <end position="835"/>
    </location>
</feature>
<proteinExistence type="predicted"/>
<organism evidence="6 7">
    <name type="scientific">Arctia plantaginis</name>
    <name type="common">Wood tiger moth</name>
    <name type="synonym">Phalaena plantaginis</name>
    <dbReference type="NCBI Taxonomy" id="874455"/>
    <lineage>
        <taxon>Eukaryota</taxon>
        <taxon>Metazoa</taxon>
        <taxon>Ecdysozoa</taxon>
        <taxon>Arthropoda</taxon>
        <taxon>Hexapoda</taxon>
        <taxon>Insecta</taxon>
        <taxon>Pterygota</taxon>
        <taxon>Neoptera</taxon>
        <taxon>Endopterygota</taxon>
        <taxon>Lepidoptera</taxon>
        <taxon>Glossata</taxon>
        <taxon>Ditrysia</taxon>
        <taxon>Noctuoidea</taxon>
        <taxon>Erebidae</taxon>
        <taxon>Arctiinae</taxon>
        <taxon>Arctia</taxon>
    </lineage>
</organism>
<dbReference type="Gene3D" id="3.60.10.10">
    <property type="entry name" value="Endonuclease/exonuclease/phosphatase"/>
    <property type="match status" value="1"/>
</dbReference>
<accession>A0A8S0YZG1</accession>
<evidence type="ECO:0000313" key="7">
    <source>
        <dbReference type="Proteomes" id="UP000494106"/>
    </source>
</evidence>
<evidence type="ECO:0000256" key="3">
    <source>
        <dbReference type="PROSITE-ProRule" id="PRU00175"/>
    </source>
</evidence>
<evidence type="ECO:0000259" key="5">
    <source>
        <dbReference type="PROSITE" id="PS50089"/>
    </source>
</evidence>
<dbReference type="SUPFAM" id="SSF57850">
    <property type="entry name" value="RING/U-box"/>
    <property type="match status" value="1"/>
</dbReference>
<reference evidence="6 7" key="1">
    <citation type="submission" date="2020-04" db="EMBL/GenBank/DDBJ databases">
        <authorList>
            <person name="Wallbank WR R."/>
            <person name="Pardo Diaz C."/>
            <person name="Kozak K."/>
            <person name="Martin S."/>
            <person name="Jiggins C."/>
            <person name="Moest M."/>
            <person name="Warren A I."/>
            <person name="Byers J.R.P. K."/>
            <person name="Montejo-Kovacevich G."/>
            <person name="Yen C E."/>
        </authorList>
    </citation>
    <scope>NUCLEOTIDE SEQUENCE [LARGE SCALE GENOMIC DNA]</scope>
</reference>
<evidence type="ECO:0000313" key="6">
    <source>
        <dbReference type="EMBL" id="CAB3223514.1"/>
    </source>
</evidence>
<dbReference type="EMBL" id="CADEBC010000135">
    <property type="protein sequence ID" value="CAB3223514.1"/>
    <property type="molecule type" value="Genomic_DNA"/>
</dbReference>
<dbReference type="InterPro" id="IPR036691">
    <property type="entry name" value="Endo/exonu/phosph_ase_sf"/>
</dbReference>
<name>A0A8S0YZG1_ARCPL</name>
<dbReference type="InterPro" id="IPR001841">
    <property type="entry name" value="Znf_RING"/>
</dbReference>
<dbReference type="SUPFAM" id="SSF56219">
    <property type="entry name" value="DNase I-like"/>
    <property type="match status" value="1"/>
</dbReference>
<feature type="compositionally biased region" description="Basic residues" evidence="4">
    <location>
        <begin position="793"/>
        <end position="803"/>
    </location>
</feature>
<feature type="domain" description="RING-type" evidence="5">
    <location>
        <begin position="306"/>
        <end position="340"/>
    </location>
</feature>